<dbReference type="OrthoDB" id="5632at2759"/>
<dbReference type="InterPro" id="IPR003595">
    <property type="entry name" value="Tyr_Pase_cat"/>
</dbReference>
<dbReference type="Gene3D" id="3.90.190.10">
    <property type="entry name" value="Protein tyrosine phosphatase superfamily"/>
    <property type="match status" value="1"/>
</dbReference>
<evidence type="ECO:0000256" key="9">
    <source>
        <dbReference type="ARBA" id="ARBA00051722"/>
    </source>
</evidence>
<evidence type="ECO:0000259" key="11">
    <source>
        <dbReference type="PROSITE" id="PS50054"/>
    </source>
</evidence>
<dbReference type="InterPro" id="IPR000387">
    <property type="entry name" value="Tyr_Pase_dom"/>
</dbReference>
<keyword evidence="3" id="KW-0488">Methylation</keyword>
<proteinExistence type="inferred from homology"/>
<dbReference type="AlphaFoldDB" id="A0A0L0S6A2"/>
<keyword evidence="14" id="KW-1185">Reference proteome</keyword>
<dbReference type="EMBL" id="GG745332">
    <property type="protein sequence ID" value="KNE57889.1"/>
    <property type="molecule type" value="Genomic_DNA"/>
</dbReference>
<evidence type="ECO:0000256" key="4">
    <source>
        <dbReference type="ARBA" id="ARBA00022801"/>
    </source>
</evidence>
<protein>
    <recommendedName>
        <fullName evidence="2">protein-tyrosine-phosphatase</fullName>
        <ecNumber evidence="2">3.1.3.48</ecNumber>
    </recommendedName>
</protein>
<dbReference type="SMART" id="SM00404">
    <property type="entry name" value="PTPc_motif"/>
    <property type="match status" value="1"/>
</dbReference>
<comment type="similarity">
    <text evidence="1">Belongs to the protein-tyrosine phosphatase family.</text>
</comment>
<dbReference type="GO" id="GO:0005737">
    <property type="term" value="C:cytoplasm"/>
    <property type="evidence" value="ECO:0007669"/>
    <property type="project" value="UniProtKB-ARBA"/>
</dbReference>
<feature type="compositionally biased region" description="Basic and acidic residues" evidence="10">
    <location>
        <begin position="253"/>
        <end position="262"/>
    </location>
</feature>
<keyword evidence="8" id="KW-0636">Prenylation</keyword>
<evidence type="ECO:0000256" key="8">
    <source>
        <dbReference type="ARBA" id="ARBA00023289"/>
    </source>
</evidence>
<dbReference type="InterPro" id="IPR029021">
    <property type="entry name" value="Prot-tyrosine_phosphatase-like"/>
</dbReference>
<dbReference type="FunFam" id="3.90.190.10:FF:000086">
    <property type="entry name" value="Protein tyrosine phosphatase-like protein"/>
    <property type="match status" value="1"/>
</dbReference>
<evidence type="ECO:0000256" key="1">
    <source>
        <dbReference type="ARBA" id="ARBA00009580"/>
    </source>
</evidence>
<feature type="compositionally biased region" description="Low complexity" evidence="10">
    <location>
        <begin position="15"/>
        <end position="44"/>
    </location>
</feature>
<organism evidence="13 14">
    <name type="scientific">Allomyces macrogynus (strain ATCC 38327)</name>
    <name type="common">Allomyces javanicus var. macrogynus</name>
    <dbReference type="NCBI Taxonomy" id="578462"/>
    <lineage>
        <taxon>Eukaryota</taxon>
        <taxon>Fungi</taxon>
        <taxon>Fungi incertae sedis</taxon>
        <taxon>Blastocladiomycota</taxon>
        <taxon>Blastocladiomycetes</taxon>
        <taxon>Blastocladiales</taxon>
        <taxon>Blastocladiaceae</taxon>
        <taxon>Allomyces</taxon>
    </lineage>
</organism>
<evidence type="ECO:0000256" key="7">
    <source>
        <dbReference type="ARBA" id="ARBA00023288"/>
    </source>
</evidence>
<dbReference type="PANTHER" id="PTHR23339">
    <property type="entry name" value="TYROSINE SPECIFIC PROTEIN PHOSPHATASE AND DUAL SPECIFICITY PROTEIN PHOSPHATASE"/>
    <property type="match status" value="1"/>
</dbReference>
<evidence type="ECO:0000256" key="6">
    <source>
        <dbReference type="ARBA" id="ARBA00023157"/>
    </source>
</evidence>
<sequence length="262" mass="27217">MPATLTVANGGGGASPASSATAAATPPPETSRSASPTPGTLPPTTLAALNGSTGGGRIATPPAGGSRLYKPLTPIEYRGLRFLVMDAPSDTNLPQYIRELERHQVTDVVRACEPTYSGDVLESHGIKIHELNFKDGDPPPATIVSQWLGLVAAKFVPKNTKVHCPRGTIAVHCVAGLGRAPVLVAIALIEAGMPNLEAVEYIRSRRRGALNMKQIHFLDSYKRRGKGKLIGACGGGAGDAASGDGARVSPIPGKDKDKCTIM</sequence>
<dbReference type="STRING" id="578462.A0A0L0S6A2"/>
<evidence type="ECO:0000256" key="3">
    <source>
        <dbReference type="ARBA" id="ARBA00022481"/>
    </source>
</evidence>
<evidence type="ECO:0000256" key="10">
    <source>
        <dbReference type="SAM" id="MobiDB-lite"/>
    </source>
</evidence>
<dbReference type="PROSITE" id="PS50054">
    <property type="entry name" value="TYR_PHOSPHATASE_DUAL"/>
    <property type="match status" value="1"/>
</dbReference>
<keyword evidence="7" id="KW-0449">Lipoprotein</keyword>
<keyword evidence="4" id="KW-0378">Hydrolase</keyword>
<reference evidence="13 14" key="1">
    <citation type="submission" date="2009-11" db="EMBL/GenBank/DDBJ databases">
        <title>Annotation of Allomyces macrogynus ATCC 38327.</title>
        <authorList>
            <consortium name="The Broad Institute Genome Sequencing Platform"/>
            <person name="Russ C."/>
            <person name="Cuomo C."/>
            <person name="Burger G."/>
            <person name="Gray M.W."/>
            <person name="Holland P.W.H."/>
            <person name="King N."/>
            <person name="Lang F.B.F."/>
            <person name="Roger A.J."/>
            <person name="Ruiz-Trillo I."/>
            <person name="Young S.K."/>
            <person name="Zeng Q."/>
            <person name="Gargeya S."/>
            <person name="Fitzgerald M."/>
            <person name="Haas B."/>
            <person name="Abouelleil A."/>
            <person name="Alvarado L."/>
            <person name="Arachchi H.M."/>
            <person name="Berlin A."/>
            <person name="Chapman S.B."/>
            <person name="Gearin G."/>
            <person name="Goldberg J."/>
            <person name="Griggs A."/>
            <person name="Gujja S."/>
            <person name="Hansen M."/>
            <person name="Heiman D."/>
            <person name="Howarth C."/>
            <person name="Larimer J."/>
            <person name="Lui A."/>
            <person name="MacDonald P.J.P."/>
            <person name="McCowen C."/>
            <person name="Montmayeur A."/>
            <person name="Murphy C."/>
            <person name="Neiman D."/>
            <person name="Pearson M."/>
            <person name="Priest M."/>
            <person name="Roberts A."/>
            <person name="Saif S."/>
            <person name="Shea T."/>
            <person name="Sisk P."/>
            <person name="Stolte C."/>
            <person name="Sykes S."/>
            <person name="Wortman J."/>
            <person name="Nusbaum C."/>
            <person name="Birren B."/>
        </authorList>
    </citation>
    <scope>NUCLEOTIDE SEQUENCE [LARGE SCALE GENOMIC DNA]</scope>
    <source>
        <strain evidence="13 14">ATCC 38327</strain>
    </source>
</reference>
<feature type="region of interest" description="Disordered" evidence="10">
    <location>
        <begin position="1"/>
        <end position="44"/>
    </location>
</feature>
<reference evidence="14" key="2">
    <citation type="submission" date="2009-11" db="EMBL/GenBank/DDBJ databases">
        <title>The Genome Sequence of Allomyces macrogynus strain ATCC 38327.</title>
        <authorList>
            <consortium name="The Broad Institute Genome Sequencing Platform"/>
            <person name="Russ C."/>
            <person name="Cuomo C."/>
            <person name="Shea T."/>
            <person name="Young S.K."/>
            <person name="Zeng Q."/>
            <person name="Koehrsen M."/>
            <person name="Haas B."/>
            <person name="Borodovsky M."/>
            <person name="Guigo R."/>
            <person name="Alvarado L."/>
            <person name="Berlin A."/>
            <person name="Borenstein D."/>
            <person name="Chen Z."/>
            <person name="Engels R."/>
            <person name="Freedman E."/>
            <person name="Gellesch M."/>
            <person name="Goldberg J."/>
            <person name="Griggs A."/>
            <person name="Gujja S."/>
            <person name="Heiman D."/>
            <person name="Hepburn T."/>
            <person name="Howarth C."/>
            <person name="Jen D."/>
            <person name="Larson L."/>
            <person name="Lewis B."/>
            <person name="Mehta T."/>
            <person name="Park D."/>
            <person name="Pearson M."/>
            <person name="Roberts A."/>
            <person name="Saif S."/>
            <person name="Shenoy N."/>
            <person name="Sisk P."/>
            <person name="Stolte C."/>
            <person name="Sykes S."/>
            <person name="Walk T."/>
            <person name="White J."/>
            <person name="Yandava C."/>
            <person name="Burger G."/>
            <person name="Gray M.W."/>
            <person name="Holland P.W.H."/>
            <person name="King N."/>
            <person name="Lang F.B.F."/>
            <person name="Roger A.J."/>
            <person name="Ruiz-Trillo I."/>
            <person name="Lander E."/>
            <person name="Nusbaum C."/>
        </authorList>
    </citation>
    <scope>NUCLEOTIDE SEQUENCE [LARGE SCALE GENOMIC DNA]</scope>
    <source>
        <strain evidence="14">ATCC 38327</strain>
    </source>
</reference>
<dbReference type="CDD" id="cd14500">
    <property type="entry name" value="PTP-IVa"/>
    <property type="match status" value="1"/>
</dbReference>
<dbReference type="eggNOG" id="KOG2836">
    <property type="taxonomic scope" value="Eukaryota"/>
</dbReference>
<keyword evidence="6" id="KW-1015">Disulfide bond</keyword>
<dbReference type="InterPro" id="IPR020422">
    <property type="entry name" value="TYR_PHOSPHATASE_DUAL_dom"/>
</dbReference>
<evidence type="ECO:0000256" key="2">
    <source>
        <dbReference type="ARBA" id="ARBA00013064"/>
    </source>
</evidence>
<dbReference type="GO" id="GO:0004725">
    <property type="term" value="F:protein tyrosine phosphatase activity"/>
    <property type="evidence" value="ECO:0007669"/>
    <property type="project" value="UniProtKB-EC"/>
</dbReference>
<dbReference type="Proteomes" id="UP000054350">
    <property type="component" value="Unassembled WGS sequence"/>
</dbReference>
<gene>
    <name evidence="13" type="ORF">AMAG_04734</name>
</gene>
<feature type="region of interest" description="Disordered" evidence="10">
    <location>
        <begin position="236"/>
        <end position="262"/>
    </location>
</feature>
<comment type="catalytic activity">
    <reaction evidence="9">
        <text>O-phospho-L-tyrosyl-[protein] + H2O = L-tyrosyl-[protein] + phosphate</text>
        <dbReference type="Rhea" id="RHEA:10684"/>
        <dbReference type="Rhea" id="RHEA-COMP:10136"/>
        <dbReference type="Rhea" id="RHEA-COMP:20101"/>
        <dbReference type="ChEBI" id="CHEBI:15377"/>
        <dbReference type="ChEBI" id="CHEBI:43474"/>
        <dbReference type="ChEBI" id="CHEBI:46858"/>
        <dbReference type="ChEBI" id="CHEBI:61978"/>
        <dbReference type="EC" id="3.1.3.48"/>
    </reaction>
</comment>
<name>A0A0L0S6A2_ALLM3</name>
<dbReference type="InterPro" id="IPR050561">
    <property type="entry name" value="PTP"/>
</dbReference>
<feature type="domain" description="Tyrosine-protein phosphatase" evidence="11">
    <location>
        <begin position="73"/>
        <end position="230"/>
    </location>
</feature>
<evidence type="ECO:0000313" key="13">
    <source>
        <dbReference type="EMBL" id="KNE57889.1"/>
    </source>
</evidence>
<accession>A0A0L0S6A2</accession>
<feature type="domain" description="Tyrosine specific protein phosphatases" evidence="12">
    <location>
        <begin position="153"/>
        <end position="217"/>
    </location>
</feature>
<evidence type="ECO:0000259" key="12">
    <source>
        <dbReference type="PROSITE" id="PS50056"/>
    </source>
</evidence>
<dbReference type="SUPFAM" id="SSF52799">
    <property type="entry name" value="(Phosphotyrosine protein) phosphatases II"/>
    <property type="match status" value="1"/>
</dbReference>
<keyword evidence="5" id="KW-0904">Protein phosphatase</keyword>
<evidence type="ECO:0000313" key="14">
    <source>
        <dbReference type="Proteomes" id="UP000054350"/>
    </source>
</evidence>
<evidence type="ECO:0000256" key="5">
    <source>
        <dbReference type="ARBA" id="ARBA00022912"/>
    </source>
</evidence>
<dbReference type="PROSITE" id="PS50056">
    <property type="entry name" value="TYR_PHOSPHATASE_2"/>
    <property type="match status" value="1"/>
</dbReference>
<dbReference type="VEuPathDB" id="FungiDB:AMAG_04734"/>
<dbReference type="EC" id="3.1.3.48" evidence="2"/>